<feature type="compositionally biased region" description="Low complexity" evidence="1">
    <location>
        <begin position="39"/>
        <end position="51"/>
    </location>
</feature>
<evidence type="ECO:0000313" key="4">
    <source>
        <dbReference type="Proteomes" id="UP000608024"/>
    </source>
</evidence>
<reference evidence="3" key="1">
    <citation type="journal article" date="2014" name="Int. J. Syst. Evol. Microbiol.">
        <title>Complete genome sequence of Corynebacterium casei LMG S-19264T (=DSM 44701T), isolated from a smear-ripened cheese.</title>
        <authorList>
            <consortium name="US DOE Joint Genome Institute (JGI-PGF)"/>
            <person name="Walter F."/>
            <person name="Albersmeier A."/>
            <person name="Kalinowski J."/>
            <person name="Ruckert C."/>
        </authorList>
    </citation>
    <scope>NUCLEOTIDE SEQUENCE</scope>
    <source>
        <strain evidence="3">JCM 4784</strain>
    </source>
</reference>
<feature type="region of interest" description="Disordered" evidence="1">
    <location>
        <begin position="475"/>
        <end position="496"/>
    </location>
</feature>
<evidence type="ECO:0000256" key="1">
    <source>
        <dbReference type="SAM" id="MobiDB-lite"/>
    </source>
</evidence>
<name>A0A919A7U2_9ACTN</name>
<dbReference type="Proteomes" id="UP000608024">
    <property type="component" value="Unassembled WGS sequence"/>
</dbReference>
<dbReference type="Pfam" id="PF13360">
    <property type="entry name" value="PQQ_2"/>
    <property type="match status" value="2"/>
</dbReference>
<accession>A0A919A7U2</accession>
<dbReference type="PANTHER" id="PTHR34512:SF30">
    <property type="entry name" value="OUTER MEMBRANE PROTEIN ASSEMBLY FACTOR BAMB"/>
    <property type="match status" value="1"/>
</dbReference>
<dbReference type="InterPro" id="IPR002372">
    <property type="entry name" value="PQQ_rpt_dom"/>
</dbReference>
<protein>
    <recommendedName>
        <fullName evidence="2">Pyrrolo-quinoline quinone repeat domain-containing protein</fullName>
    </recommendedName>
</protein>
<dbReference type="EMBL" id="BNBT01000168">
    <property type="protein sequence ID" value="GHE90401.1"/>
    <property type="molecule type" value="Genomic_DNA"/>
</dbReference>
<evidence type="ECO:0000259" key="2">
    <source>
        <dbReference type="Pfam" id="PF13360"/>
    </source>
</evidence>
<evidence type="ECO:0000313" key="3">
    <source>
        <dbReference type="EMBL" id="GHE90401.1"/>
    </source>
</evidence>
<dbReference type="PANTHER" id="PTHR34512">
    <property type="entry name" value="CELL SURFACE PROTEIN"/>
    <property type="match status" value="1"/>
</dbReference>
<dbReference type="Gene3D" id="2.130.10.10">
    <property type="entry name" value="YVTN repeat-like/Quinoprotein amine dehydrogenase"/>
    <property type="match status" value="1"/>
</dbReference>
<feature type="domain" description="Pyrrolo-quinoline quinone repeat" evidence="2">
    <location>
        <begin position="109"/>
        <end position="227"/>
    </location>
</feature>
<reference evidence="3" key="2">
    <citation type="submission" date="2020-09" db="EMBL/GenBank/DDBJ databases">
        <authorList>
            <person name="Sun Q."/>
            <person name="Ohkuma M."/>
        </authorList>
    </citation>
    <scope>NUCLEOTIDE SEQUENCE</scope>
    <source>
        <strain evidence="3">JCM 4784</strain>
    </source>
</reference>
<dbReference type="SUPFAM" id="SSF50998">
    <property type="entry name" value="Quinoprotein alcohol dehydrogenase-like"/>
    <property type="match status" value="1"/>
</dbReference>
<sequence>MWILVAAVLAAVGAGVGAYAVLKEDGGAGSDGFREPVAREPGAPAGPSGSGERTDRPGADGDGDGGGGKPRHVDVNAGREPGEAKGRLYLNDVKLPGRGASSNDLWAADGFVVQALYDTVTAYRVRDGEQAWSLRLPAPVCDTPVNAGDGGKVVVAYTNGNTSGSRTCDRLQQIDLRTGAKGWHRRLVERGVGDRTSTVHLAVSGGTLAVAQEYVVHGFRLSDGKRIFTEEHRRTGPCLLEDVAGGERLLYVDTCAPGAPKAHDEVRRVDPRTGRTAWRYRTKAGWNVAKVYSVDPLVLAVRNNEEYEKWAVVAVDGDGKQRSWTRLDRGPHTFEMCTGAGDSGEGVQNCPGGVVNGDTLYLATEPEDGAALGRNKVVAFDLATGRARWAAAVGKGKQGRQLTPVREVGAGKRPGVVVYVRAQLGKVGRTVRFAAAGGRPEVLLRHPTPGREWETYMFAGETLYSGGRFFVTPTRIDPDSPLEGDKDQGRMLSVGR</sequence>
<dbReference type="InterPro" id="IPR011047">
    <property type="entry name" value="Quinoprotein_ADH-like_sf"/>
</dbReference>
<keyword evidence="4" id="KW-1185">Reference proteome</keyword>
<gene>
    <name evidence="3" type="ORF">GCM10018785_66640</name>
</gene>
<feature type="region of interest" description="Disordered" evidence="1">
    <location>
        <begin position="31"/>
        <end position="82"/>
    </location>
</feature>
<proteinExistence type="predicted"/>
<feature type="domain" description="Pyrrolo-quinoline quinone repeat" evidence="2">
    <location>
        <begin position="245"/>
        <end position="439"/>
    </location>
</feature>
<dbReference type="AlphaFoldDB" id="A0A919A7U2"/>
<organism evidence="3 4">
    <name type="scientific">Streptomyces longispororuber</name>
    <dbReference type="NCBI Taxonomy" id="68230"/>
    <lineage>
        <taxon>Bacteria</taxon>
        <taxon>Bacillati</taxon>
        <taxon>Actinomycetota</taxon>
        <taxon>Actinomycetes</taxon>
        <taxon>Kitasatosporales</taxon>
        <taxon>Streptomycetaceae</taxon>
        <taxon>Streptomyces</taxon>
    </lineage>
</organism>
<comment type="caution">
    <text evidence="3">The sequence shown here is derived from an EMBL/GenBank/DDBJ whole genome shotgun (WGS) entry which is preliminary data.</text>
</comment>
<dbReference type="InterPro" id="IPR015943">
    <property type="entry name" value="WD40/YVTN_repeat-like_dom_sf"/>
</dbReference>